<keyword evidence="1" id="KW-0812">Transmembrane</keyword>
<keyword evidence="1" id="KW-1133">Transmembrane helix</keyword>
<feature type="non-terminal residue" evidence="2">
    <location>
        <position position="1"/>
    </location>
</feature>
<evidence type="ECO:0000256" key="1">
    <source>
        <dbReference type="SAM" id="Phobius"/>
    </source>
</evidence>
<keyword evidence="3" id="KW-1185">Reference proteome</keyword>
<comment type="caution">
    <text evidence="2">The sequence shown here is derived from an EMBL/GenBank/DDBJ whole genome shotgun (WGS) entry which is preliminary data.</text>
</comment>
<reference evidence="2 3" key="1">
    <citation type="submission" date="2021-06" db="EMBL/GenBank/DDBJ databases">
        <authorList>
            <person name="Palmer J.M."/>
        </authorList>
    </citation>
    <scope>NUCLEOTIDE SEQUENCE [LARGE SCALE GENOMIC DNA]</scope>
    <source>
        <strain evidence="2 3">XC_2019</strain>
        <tissue evidence="2">Muscle</tissue>
    </source>
</reference>
<evidence type="ECO:0000313" key="3">
    <source>
        <dbReference type="Proteomes" id="UP001434883"/>
    </source>
</evidence>
<dbReference type="Proteomes" id="UP001434883">
    <property type="component" value="Unassembled WGS sequence"/>
</dbReference>
<name>A0ABV0RQE7_9TELE</name>
<organism evidence="2 3">
    <name type="scientific">Xenoophorus captivus</name>
    <dbReference type="NCBI Taxonomy" id="1517983"/>
    <lineage>
        <taxon>Eukaryota</taxon>
        <taxon>Metazoa</taxon>
        <taxon>Chordata</taxon>
        <taxon>Craniata</taxon>
        <taxon>Vertebrata</taxon>
        <taxon>Euteleostomi</taxon>
        <taxon>Actinopterygii</taxon>
        <taxon>Neopterygii</taxon>
        <taxon>Teleostei</taxon>
        <taxon>Neoteleostei</taxon>
        <taxon>Acanthomorphata</taxon>
        <taxon>Ovalentaria</taxon>
        <taxon>Atherinomorphae</taxon>
        <taxon>Cyprinodontiformes</taxon>
        <taxon>Goodeidae</taxon>
        <taxon>Xenoophorus</taxon>
    </lineage>
</organism>
<proteinExistence type="predicted"/>
<feature type="transmembrane region" description="Helical" evidence="1">
    <location>
        <begin position="94"/>
        <end position="114"/>
    </location>
</feature>
<sequence>NEGEASQPGFRDSHSLSKTVKLHACMGVLFSLCVTIGRPTGQRVELWGGIRTSVSPAPVSQRREVGQIQPRHILTAVWKKRDKEMDIKMVSVKFYILILFLKLKSVLSGFFFYLCR</sequence>
<gene>
    <name evidence="2" type="ORF">XENOCAPTIV_012696</name>
</gene>
<dbReference type="EMBL" id="JAHRIN010053075">
    <property type="protein sequence ID" value="MEQ2210385.1"/>
    <property type="molecule type" value="Genomic_DNA"/>
</dbReference>
<keyword evidence="1" id="KW-0472">Membrane</keyword>
<accession>A0ABV0RQE7</accession>
<evidence type="ECO:0000313" key="2">
    <source>
        <dbReference type="EMBL" id="MEQ2210385.1"/>
    </source>
</evidence>
<protein>
    <submittedName>
        <fullName evidence="2">Uncharacterized protein</fullName>
    </submittedName>
</protein>